<evidence type="ECO:0008006" key="4">
    <source>
        <dbReference type="Google" id="ProtNLM"/>
    </source>
</evidence>
<accession>A0A1I3UPX1</accession>
<proteinExistence type="predicted"/>
<dbReference type="RefSeq" id="WP_091711455.1">
    <property type="nucleotide sequence ID" value="NZ_FOSH01000002.1"/>
</dbReference>
<feature type="transmembrane region" description="Helical" evidence="1">
    <location>
        <begin position="36"/>
        <end position="52"/>
    </location>
</feature>
<protein>
    <recommendedName>
        <fullName evidence="4">Toxin CptA</fullName>
    </recommendedName>
</protein>
<keyword evidence="1" id="KW-1133">Transmembrane helix</keyword>
<dbReference type="InterPro" id="IPR009883">
    <property type="entry name" value="YgfX"/>
</dbReference>
<keyword evidence="3" id="KW-1185">Reference proteome</keyword>
<dbReference type="OrthoDB" id="5609015at2"/>
<dbReference type="Proteomes" id="UP000198924">
    <property type="component" value="Unassembled WGS sequence"/>
</dbReference>
<gene>
    <name evidence="2" type="ORF">SAMN04488079_10256</name>
</gene>
<evidence type="ECO:0000313" key="2">
    <source>
        <dbReference type="EMBL" id="SFJ85022.1"/>
    </source>
</evidence>
<dbReference type="AlphaFoldDB" id="A0A1I3UPX1"/>
<keyword evidence="1" id="KW-0472">Membrane</keyword>
<name>A0A1I3UPX1_9GAMM</name>
<organism evidence="2 3">
    <name type="scientific">Methylophaga sulfidovorans</name>
    <dbReference type="NCBI Taxonomy" id="45496"/>
    <lineage>
        <taxon>Bacteria</taxon>
        <taxon>Pseudomonadati</taxon>
        <taxon>Pseudomonadota</taxon>
        <taxon>Gammaproteobacteria</taxon>
        <taxon>Thiotrichales</taxon>
        <taxon>Piscirickettsiaceae</taxon>
        <taxon>Methylophaga</taxon>
    </lineage>
</organism>
<reference evidence="3" key="1">
    <citation type="submission" date="2016-10" db="EMBL/GenBank/DDBJ databases">
        <authorList>
            <person name="Varghese N."/>
            <person name="Submissions S."/>
        </authorList>
    </citation>
    <scope>NUCLEOTIDE SEQUENCE [LARGE SCALE GENOMIC DNA]</scope>
    <source>
        <strain evidence="3">DSM 11578</strain>
    </source>
</reference>
<dbReference type="Pfam" id="PF07254">
    <property type="entry name" value="Cpta_toxin"/>
    <property type="match status" value="1"/>
</dbReference>
<keyword evidence="1" id="KW-0812">Transmembrane</keyword>
<dbReference type="EMBL" id="FOSH01000002">
    <property type="protein sequence ID" value="SFJ85022.1"/>
    <property type="molecule type" value="Genomic_DNA"/>
</dbReference>
<evidence type="ECO:0000256" key="1">
    <source>
        <dbReference type="SAM" id="Phobius"/>
    </source>
</evidence>
<evidence type="ECO:0000313" key="3">
    <source>
        <dbReference type="Proteomes" id="UP000198924"/>
    </source>
</evidence>
<sequence>MKVTIAKSQGLFVYMVSLHILAISLLLWSMDNNTPLILMLMVLVCAGFIHWYRRYSASDGKNSLIEVSMNSDNKWLLKYETGAVSGPFKLKTSTQFPHVMFIYFRTQHWWQCHSLMIPIDAVDKQDWRRLRVQLRDPDAWAE</sequence>
<feature type="transmembrane region" description="Helical" evidence="1">
    <location>
        <begin position="12"/>
        <end position="30"/>
    </location>
</feature>